<dbReference type="KEGG" id="trz:GWP43_01640"/>
<protein>
    <submittedName>
        <fullName evidence="2">Uncharacterized protein</fullName>
    </submittedName>
</protein>
<accession>A0A6P1Y0B1</accession>
<dbReference type="RefSeq" id="WP_162662195.1">
    <property type="nucleotide sequence ID" value="NZ_CP048020.1"/>
</dbReference>
<sequence>MIALIIGAAMILFTVFAALPPETAGFGLGWGKDILLFLRGGLPIFTAFVGLIAVFIGIADIKDKQDAKKEEAAMNAGENKTE</sequence>
<dbReference type="AlphaFoldDB" id="A0A6P1Y0B1"/>
<evidence type="ECO:0000313" key="2">
    <source>
        <dbReference type="EMBL" id="QHX42362.1"/>
    </source>
</evidence>
<keyword evidence="1" id="KW-0472">Membrane</keyword>
<organism evidence="2 3">
    <name type="scientific">Treponema vincentii</name>
    <dbReference type="NCBI Taxonomy" id="69710"/>
    <lineage>
        <taxon>Bacteria</taxon>
        <taxon>Pseudomonadati</taxon>
        <taxon>Spirochaetota</taxon>
        <taxon>Spirochaetia</taxon>
        <taxon>Spirochaetales</taxon>
        <taxon>Treponemataceae</taxon>
        <taxon>Treponema</taxon>
    </lineage>
</organism>
<keyword evidence="1" id="KW-0812">Transmembrane</keyword>
<evidence type="ECO:0000256" key="1">
    <source>
        <dbReference type="SAM" id="Phobius"/>
    </source>
</evidence>
<keyword evidence="1" id="KW-1133">Transmembrane helix</keyword>
<gene>
    <name evidence="2" type="ORF">GWP43_01640</name>
</gene>
<proteinExistence type="predicted"/>
<dbReference type="Proteomes" id="UP000464374">
    <property type="component" value="Chromosome"/>
</dbReference>
<reference evidence="2 3" key="1">
    <citation type="submission" date="2020-01" db="EMBL/GenBank/DDBJ databases">
        <title>Complete genome sequence of a human oral phylogroup 1 Treponema sp. strain ATCC 700766, originally isolated from periodontitis dental plaque.</title>
        <authorList>
            <person name="Chan Y."/>
            <person name="Huo Y.-B."/>
            <person name="Yu X.-L."/>
            <person name="Zeng H."/>
            <person name="Leung W.-K."/>
            <person name="Watt R.M."/>
        </authorList>
    </citation>
    <scope>NUCLEOTIDE SEQUENCE [LARGE SCALE GENOMIC DNA]</scope>
    <source>
        <strain evidence="2 3">OMZ 804</strain>
    </source>
</reference>
<dbReference type="EMBL" id="CP048020">
    <property type="protein sequence ID" value="QHX42362.1"/>
    <property type="molecule type" value="Genomic_DNA"/>
</dbReference>
<evidence type="ECO:0000313" key="3">
    <source>
        <dbReference type="Proteomes" id="UP000464374"/>
    </source>
</evidence>
<feature type="transmembrane region" description="Helical" evidence="1">
    <location>
        <begin position="41"/>
        <end position="59"/>
    </location>
</feature>
<name>A0A6P1Y0B1_9SPIR</name>